<dbReference type="AlphaFoldDB" id="A0A7Y0LVE2"/>
<evidence type="ECO:0000313" key="4">
    <source>
        <dbReference type="Proteomes" id="UP000562124"/>
    </source>
</evidence>
<dbReference type="RefSeq" id="WP_169322827.1">
    <property type="nucleotide sequence ID" value="NZ_JABCJJ010000001.1"/>
</dbReference>
<reference evidence="3 4" key="1">
    <citation type="submission" date="2020-04" db="EMBL/GenBank/DDBJ databases">
        <title>Sequencing and Assembly of C. fimi.</title>
        <authorList>
            <person name="Ramsey A.R."/>
        </authorList>
    </citation>
    <scope>NUCLEOTIDE SEQUENCE [LARGE SCALE GENOMIC DNA]</scope>
    <source>
        <strain evidence="3 4">SB</strain>
    </source>
</reference>
<dbReference type="NCBIfam" id="TIGR01552">
    <property type="entry name" value="phd_fam"/>
    <property type="match status" value="1"/>
</dbReference>
<dbReference type="InterPro" id="IPR006442">
    <property type="entry name" value="Antitoxin_Phd/YefM"/>
</dbReference>
<dbReference type="Pfam" id="PF02604">
    <property type="entry name" value="PhdYeFM_antitox"/>
    <property type="match status" value="1"/>
</dbReference>
<dbReference type="PANTHER" id="PTHR33713:SF10">
    <property type="entry name" value="ANTITOXIN YAFN"/>
    <property type="match status" value="1"/>
</dbReference>
<organism evidence="3 4">
    <name type="scientific">Cellulomonas fimi</name>
    <dbReference type="NCBI Taxonomy" id="1708"/>
    <lineage>
        <taxon>Bacteria</taxon>
        <taxon>Bacillati</taxon>
        <taxon>Actinomycetota</taxon>
        <taxon>Actinomycetes</taxon>
        <taxon>Micrococcales</taxon>
        <taxon>Cellulomonadaceae</taxon>
        <taxon>Cellulomonas</taxon>
    </lineage>
</organism>
<dbReference type="Proteomes" id="UP000562124">
    <property type="component" value="Unassembled WGS sequence"/>
</dbReference>
<protein>
    <recommendedName>
        <fullName evidence="2">Antitoxin</fullName>
    </recommendedName>
</protein>
<comment type="caution">
    <text evidence="3">The sequence shown here is derived from an EMBL/GenBank/DDBJ whole genome shotgun (WGS) entry which is preliminary data.</text>
</comment>
<keyword evidence="4" id="KW-1185">Reference proteome</keyword>
<accession>A0A7Y0LVE2</accession>
<dbReference type="EMBL" id="JABCJJ010000001">
    <property type="protein sequence ID" value="NMR18927.1"/>
    <property type="molecule type" value="Genomic_DNA"/>
</dbReference>
<gene>
    <name evidence="3" type="ORF">HIR71_01590</name>
</gene>
<sequence>MTVEPLREVRNHFSEVIDRVEQEHERVTVTRNGRPVAIILSPEDLDELEETLSVLSDPQALADIREADGAYVAGDVVRGVEAVRGLRA</sequence>
<evidence type="ECO:0000256" key="2">
    <source>
        <dbReference type="RuleBase" id="RU362080"/>
    </source>
</evidence>
<dbReference type="Gene3D" id="3.40.1620.10">
    <property type="entry name" value="YefM-like domain"/>
    <property type="match status" value="1"/>
</dbReference>
<evidence type="ECO:0000256" key="1">
    <source>
        <dbReference type="ARBA" id="ARBA00009981"/>
    </source>
</evidence>
<evidence type="ECO:0000313" key="3">
    <source>
        <dbReference type="EMBL" id="NMR18927.1"/>
    </source>
</evidence>
<name>A0A7Y0LVE2_CELFI</name>
<dbReference type="SUPFAM" id="SSF143120">
    <property type="entry name" value="YefM-like"/>
    <property type="match status" value="1"/>
</dbReference>
<dbReference type="Gene3D" id="1.10.1220.170">
    <property type="match status" value="1"/>
</dbReference>
<dbReference type="InterPro" id="IPR051405">
    <property type="entry name" value="phD/YefM_antitoxin"/>
</dbReference>
<comment type="function">
    <text evidence="2">Antitoxin component of a type II toxin-antitoxin (TA) system.</text>
</comment>
<proteinExistence type="inferred from homology"/>
<comment type="similarity">
    <text evidence="1 2">Belongs to the phD/YefM antitoxin family.</text>
</comment>
<dbReference type="PANTHER" id="PTHR33713">
    <property type="entry name" value="ANTITOXIN YAFN-RELATED"/>
    <property type="match status" value="1"/>
</dbReference>
<dbReference type="InterPro" id="IPR036165">
    <property type="entry name" value="YefM-like_sf"/>
</dbReference>